<feature type="compositionally biased region" description="Acidic residues" evidence="1">
    <location>
        <begin position="109"/>
        <end position="120"/>
    </location>
</feature>
<keyword evidence="3" id="KW-1185">Reference proteome</keyword>
<evidence type="ECO:0000313" key="3">
    <source>
        <dbReference type="Proteomes" id="UP001175353"/>
    </source>
</evidence>
<evidence type="ECO:0008006" key="4">
    <source>
        <dbReference type="Google" id="ProtNLM"/>
    </source>
</evidence>
<evidence type="ECO:0000313" key="2">
    <source>
        <dbReference type="EMBL" id="KAK0974506.1"/>
    </source>
</evidence>
<protein>
    <recommendedName>
        <fullName evidence="4">DNA/RNA-binding protein Alba-like domain-containing protein</fullName>
    </recommendedName>
</protein>
<dbReference type="EMBL" id="JAUJLE010000153">
    <property type="protein sequence ID" value="KAK0974506.1"/>
    <property type="molecule type" value="Genomic_DNA"/>
</dbReference>
<sequence length="162" mass="17611">MPLDEEALAQKYQVMKHRIISSTQIATRTTTIVSRLTQPATDGEKPAIVCLTAEARVASKLISVVEIAKRDLVSKGVKCFQYNALSSRVGEVPRERKEKGGGSEANQPGDDDGADGEGDGDFQTMPDPMGVTKKRNTPVMTIYLSSVAVRELRVAYGEQRQA</sequence>
<evidence type="ECO:0000256" key="1">
    <source>
        <dbReference type="SAM" id="MobiDB-lite"/>
    </source>
</evidence>
<gene>
    <name evidence="2" type="ORF">LTR91_014349</name>
</gene>
<reference evidence="2" key="1">
    <citation type="submission" date="2023-06" db="EMBL/GenBank/DDBJ databases">
        <title>Black Yeasts Isolated from many extreme environments.</title>
        <authorList>
            <person name="Coleine C."/>
            <person name="Stajich J.E."/>
            <person name="Selbmann L."/>
        </authorList>
    </citation>
    <scope>NUCLEOTIDE SEQUENCE</scope>
    <source>
        <strain evidence="2">CCFEE 5200</strain>
    </source>
</reference>
<organism evidence="2 3">
    <name type="scientific">Friedmanniomyces endolithicus</name>
    <dbReference type="NCBI Taxonomy" id="329885"/>
    <lineage>
        <taxon>Eukaryota</taxon>
        <taxon>Fungi</taxon>
        <taxon>Dikarya</taxon>
        <taxon>Ascomycota</taxon>
        <taxon>Pezizomycotina</taxon>
        <taxon>Dothideomycetes</taxon>
        <taxon>Dothideomycetidae</taxon>
        <taxon>Mycosphaerellales</taxon>
        <taxon>Teratosphaeriaceae</taxon>
        <taxon>Friedmanniomyces</taxon>
    </lineage>
</organism>
<name>A0AAN6QNF8_9PEZI</name>
<dbReference type="AlphaFoldDB" id="A0AAN6QNF8"/>
<proteinExistence type="predicted"/>
<feature type="region of interest" description="Disordered" evidence="1">
    <location>
        <begin position="90"/>
        <end position="136"/>
    </location>
</feature>
<dbReference type="Proteomes" id="UP001175353">
    <property type="component" value="Unassembled WGS sequence"/>
</dbReference>
<comment type="caution">
    <text evidence="2">The sequence shown here is derived from an EMBL/GenBank/DDBJ whole genome shotgun (WGS) entry which is preliminary data.</text>
</comment>
<feature type="compositionally biased region" description="Basic and acidic residues" evidence="1">
    <location>
        <begin position="91"/>
        <end position="101"/>
    </location>
</feature>
<accession>A0AAN6QNF8</accession>